<dbReference type="GO" id="GO:0003964">
    <property type="term" value="F:RNA-directed DNA polymerase activity"/>
    <property type="evidence" value="ECO:0007669"/>
    <property type="project" value="UniProtKB-KW"/>
</dbReference>
<keyword evidence="5" id="KW-0378">Hydrolase</keyword>
<reference evidence="11" key="1">
    <citation type="journal article" date="2019" name="Gigascience">
        <title>De novo genome assembly of the endangered Acer yangbiense, a plant species with extremely small populations endemic to Yunnan Province, China.</title>
        <authorList>
            <person name="Yang J."/>
            <person name="Wariss H.M."/>
            <person name="Tao L."/>
            <person name="Zhang R."/>
            <person name="Yun Q."/>
            <person name="Hollingsworth P."/>
            <person name="Dao Z."/>
            <person name="Luo G."/>
            <person name="Guo H."/>
            <person name="Ma Y."/>
            <person name="Sun W."/>
        </authorList>
    </citation>
    <scope>NUCLEOTIDE SEQUENCE [LARGE SCALE GENOMIC DNA]</scope>
    <source>
        <strain evidence="11">cv. Malutang</strain>
    </source>
</reference>
<keyword evidence="7" id="KW-0863">Zinc-finger</keyword>
<dbReference type="InterPro" id="IPR050951">
    <property type="entry name" value="Retrovirus_Pol_polyprotein"/>
</dbReference>
<dbReference type="AlphaFoldDB" id="A0A5C7GUX9"/>
<dbReference type="Pfam" id="PF08284">
    <property type="entry name" value="RVP_2"/>
    <property type="match status" value="1"/>
</dbReference>
<dbReference type="OrthoDB" id="1738613at2759"/>
<dbReference type="PANTHER" id="PTHR37984">
    <property type="entry name" value="PROTEIN CBG26694"/>
    <property type="match status" value="1"/>
</dbReference>
<dbReference type="GO" id="GO:0004519">
    <property type="term" value="F:endonuclease activity"/>
    <property type="evidence" value="ECO:0007669"/>
    <property type="project" value="UniProtKB-KW"/>
</dbReference>
<feature type="region of interest" description="Disordered" evidence="8">
    <location>
        <begin position="154"/>
        <end position="175"/>
    </location>
</feature>
<feature type="domain" description="CCHC-type" evidence="9">
    <location>
        <begin position="198"/>
        <end position="212"/>
    </location>
</feature>
<dbReference type="Pfam" id="PF24626">
    <property type="entry name" value="SH3_Tf2-1"/>
    <property type="match status" value="1"/>
</dbReference>
<evidence type="ECO:0000256" key="3">
    <source>
        <dbReference type="ARBA" id="ARBA00022722"/>
    </source>
</evidence>
<proteinExistence type="predicted"/>
<dbReference type="CDD" id="cd00303">
    <property type="entry name" value="retropepsin_like"/>
    <property type="match status" value="1"/>
</dbReference>
<dbReference type="InterPro" id="IPR012337">
    <property type="entry name" value="RNaseH-like_sf"/>
</dbReference>
<dbReference type="InterPro" id="IPR056924">
    <property type="entry name" value="SH3_Tf2-1"/>
</dbReference>
<dbReference type="PROSITE" id="PS50158">
    <property type="entry name" value="ZF_CCHC"/>
    <property type="match status" value="1"/>
</dbReference>
<evidence type="ECO:0000256" key="7">
    <source>
        <dbReference type="PROSITE-ProRule" id="PRU00047"/>
    </source>
</evidence>
<dbReference type="GO" id="GO:0003676">
    <property type="term" value="F:nucleic acid binding"/>
    <property type="evidence" value="ECO:0007669"/>
    <property type="project" value="InterPro"/>
</dbReference>
<keyword evidence="2" id="KW-0548">Nucleotidyltransferase</keyword>
<dbReference type="GO" id="GO:0008270">
    <property type="term" value="F:zinc ion binding"/>
    <property type="evidence" value="ECO:0007669"/>
    <property type="project" value="UniProtKB-KW"/>
</dbReference>
<dbReference type="EMBL" id="VAHF01000013">
    <property type="protein sequence ID" value="TXG48257.1"/>
    <property type="molecule type" value="Genomic_DNA"/>
</dbReference>
<gene>
    <name evidence="10" type="ORF">EZV62_027551</name>
</gene>
<dbReference type="CDD" id="cd09274">
    <property type="entry name" value="RNase_HI_RT_Ty3"/>
    <property type="match status" value="1"/>
</dbReference>
<keyword evidence="4" id="KW-0255">Endonuclease</keyword>
<dbReference type="InterPro" id="IPR036397">
    <property type="entry name" value="RNaseH_sf"/>
</dbReference>
<dbReference type="InterPro" id="IPR001878">
    <property type="entry name" value="Znf_CCHC"/>
</dbReference>
<name>A0A5C7GUX9_9ROSI</name>
<protein>
    <recommendedName>
        <fullName evidence="9">CCHC-type domain-containing protein</fullName>
    </recommendedName>
</protein>
<dbReference type="InterPro" id="IPR043502">
    <property type="entry name" value="DNA/RNA_pol_sf"/>
</dbReference>
<evidence type="ECO:0000256" key="8">
    <source>
        <dbReference type="SAM" id="MobiDB-lite"/>
    </source>
</evidence>
<evidence type="ECO:0000256" key="1">
    <source>
        <dbReference type="ARBA" id="ARBA00022679"/>
    </source>
</evidence>
<evidence type="ECO:0000256" key="5">
    <source>
        <dbReference type="ARBA" id="ARBA00022801"/>
    </source>
</evidence>
<dbReference type="Proteomes" id="UP000323000">
    <property type="component" value="Chromosome 13"/>
</dbReference>
<accession>A0A5C7GUX9</accession>
<evidence type="ECO:0000313" key="11">
    <source>
        <dbReference type="Proteomes" id="UP000323000"/>
    </source>
</evidence>
<evidence type="ECO:0000259" key="9">
    <source>
        <dbReference type="PROSITE" id="PS50158"/>
    </source>
</evidence>
<evidence type="ECO:0000256" key="4">
    <source>
        <dbReference type="ARBA" id="ARBA00022759"/>
    </source>
</evidence>
<dbReference type="GO" id="GO:0016787">
    <property type="term" value="F:hydrolase activity"/>
    <property type="evidence" value="ECO:0007669"/>
    <property type="project" value="UniProtKB-KW"/>
</dbReference>
<keyword evidence="1" id="KW-0808">Transferase</keyword>
<keyword evidence="3" id="KW-0540">Nuclease</keyword>
<evidence type="ECO:0000256" key="2">
    <source>
        <dbReference type="ARBA" id="ARBA00022695"/>
    </source>
</evidence>
<keyword evidence="6" id="KW-0695">RNA-directed DNA polymerase</keyword>
<keyword evidence="11" id="KW-1185">Reference proteome</keyword>
<dbReference type="Gene3D" id="3.30.420.10">
    <property type="entry name" value="Ribonuclease H-like superfamily/Ribonuclease H"/>
    <property type="match status" value="1"/>
</dbReference>
<keyword evidence="7" id="KW-0479">Metal-binding</keyword>
<dbReference type="Pfam" id="PF17917">
    <property type="entry name" value="RT_RNaseH"/>
    <property type="match status" value="1"/>
</dbReference>
<comment type="caution">
    <text evidence="10">The sequence shown here is derived from an EMBL/GenBank/DDBJ whole genome shotgun (WGS) entry which is preliminary data.</text>
</comment>
<dbReference type="SUPFAM" id="SSF53098">
    <property type="entry name" value="Ribonuclease H-like"/>
    <property type="match status" value="1"/>
</dbReference>
<sequence>MDRISKLLIAIVQNQTRVQENTIEHASKVGATTFDGSGDPDSTSSWFNELERVFGVMMCTDEQKLSFATFLLKDKAYNWWESGSMTVEAYEKKFTELSKATPYVVADERNKCRKFEDELRSEIRTIVTTSGHTKFGRLFEVAVRVEKGLNDAKKFDQQKQKRGNQGWSTGGSNSKVPKIGGGFARQASSYQQSFAPGCYHCGRARHLKRDCPGLAQGGNKEQTTTPQNAQSGTLTIFGRNAHVLIDPGSTHSFVSQAFVVYADTNLRPLECSIVVATPIGKSLISENVYKDSKVMVEACEQSFQELKKKLTSALKLTLPSGSDGFVVYSDASRQGLGCVLMQHGKVIAYGSRQLKKHELNYQTHDLELAVVVFALKIWRHYLYGVICQVYTDHKSLQYLFTQKELNLRQRRWIELIKDYDCTIEYHPGKANVVADALSRKSPSSLAHLKMVYLFLLTELKSLGVSLASDNSGALLATFQVRPILIDRIRESQAQDPLLVKWKEEVKNNLRANFALRDDGALLAKIYVDEIVCLHGALVSIVSDRDPQFTSRFWPSLQEALGSWDVYLPLIEFAYNNSYHISIGMALYEALYGRKCRTPVCWHEAGERKLLGPEIVQATTEKIKIIRDRLKIAQDKQKSYNDKRRRELEFKVGDQVFLQISLWKGVLQFGKRGKLSPCYIRPYEIIGRVGVVVYHLALLSELSRIHDVFHVSMLRKYIDDHSHVLEEQPMQLKEDMTYEEEPIEILDRRDQVLRTKTILLVKVL</sequence>
<feature type="compositionally biased region" description="Polar residues" evidence="8">
    <location>
        <begin position="163"/>
        <end position="175"/>
    </location>
</feature>
<evidence type="ECO:0000256" key="6">
    <source>
        <dbReference type="ARBA" id="ARBA00022918"/>
    </source>
</evidence>
<organism evidence="10 11">
    <name type="scientific">Acer yangbiense</name>
    <dbReference type="NCBI Taxonomy" id="1000413"/>
    <lineage>
        <taxon>Eukaryota</taxon>
        <taxon>Viridiplantae</taxon>
        <taxon>Streptophyta</taxon>
        <taxon>Embryophyta</taxon>
        <taxon>Tracheophyta</taxon>
        <taxon>Spermatophyta</taxon>
        <taxon>Magnoliopsida</taxon>
        <taxon>eudicotyledons</taxon>
        <taxon>Gunneridae</taxon>
        <taxon>Pentapetalae</taxon>
        <taxon>rosids</taxon>
        <taxon>malvids</taxon>
        <taxon>Sapindales</taxon>
        <taxon>Sapindaceae</taxon>
        <taxon>Hippocastanoideae</taxon>
        <taxon>Acereae</taxon>
        <taxon>Acer</taxon>
    </lineage>
</organism>
<keyword evidence="7" id="KW-0862">Zinc</keyword>
<dbReference type="PANTHER" id="PTHR37984:SF5">
    <property type="entry name" value="PROTEIN NYNRIN-LIKE"/>
    <property type="match status" value="1"/>
</dbReference>
<evidence type="ECO:0000313" key="10">
    <source>
        <dbReference type="EMBL" id="TXG48257.1"/>
    </source>
</evidence>
<dbReference type="InterPro" id="IPR041373">
    <property type="entry name" value="RT_RNaseH"/>
</dbReference>
<dbReference type="SUPFAM" id="SSF56672">
    <property type="entry name" value="DNA/RNA polymerases"/>
    <property type="match status" value="1"/>
</dbReference>